<evidence type="ECO:0000256" key="1">
    <source>
        <dbReference type="SAM" id="Phobius"/>
    </source>
</evidence>
<dbReference type="EMBL" id="WTUW01000002">
    <property type="protein sequence ID" value="MZR30829.1"/>
    <property type="molecule type" value="Genomic_DNA"/>
</dbReference>
<organism evidence="2 3">
    <name type="scientific">Sneathiella litorea</name>
    <dbReference type="NCBI Taxonomy" id="2606216"/>
    <lineage>
        <taxon>Bacteria</taxon>
        <taxon>Pseudomonadati</taxon>
        <taxon>Pseudomonadota</taxon>
        <taxon>Alphaproteobacteria</taxon>
        <taxon>Sneathiellales</taxon>
        <taxon>Sneathiellaceae</taxon>
        <taxon>Sneathiella</taxon>
    </lineage>
</organism>
<dbReference type="InterPro" id="IPR045936">
    <property type="entry name" value="DUF6356"/>
</dbReference>
<reference evidence="2 3" key="1">
    <citation type="submission" date="2019-12" db="EMBL/GenBank/DDBJ databases">
        <title>Snethiella sp. nov. sp. isolated from sea sand.</title>
        <authorList>
            <person name="Kim J."/>
            <person name="Jeong S.E."/>
            <person name="Jung H.S."/>
            <person name="Jeon C.O."/>
        </authorList>
    </citation>
    <scope>NUCLEOTIDE SEQUENCE [LARGE SCALE GENOMIC DNA]</scope>
    <source>
        <strain evidence="2 3">DP05</strain>
    </source>
</reference>
<feature type="transmembrane region" description="Helical" evidence="1">
    <location>
        <begin position="28"/>
        <end position="49"/>
    </location>
</feature>
<dbReference type="RefSeq" id="WP_161315376.1">
    <property type="nucleotide sequence ID" value="NZ_WTUW01000002.1"/>
</dbReference>
<keyword evidence="1" id="KW-0812">Transmembrane</keyword>
<keyword evidence="1" id="KW-0472">Membrane</keyword>
<keyword evidence="1" id="KW-1133">Transmembrane helix</keyword>
<dbReference type="AlphaFoldDB" id="A0A6L8W841"/>
<keyword evidence="3" id="KW-1185">Reference proteome</keyword>
<proteinExistence type="predicted"/>
<evidence type="ECO:0008006" key="4">
    <source>
        <dbReference type="Google" id="ProtNLM"/>
    </source>
</evidence>
<comment type="caution">
    <text evidence="2">The sequence shown here is derived from an EMBL/GenBank/DDBJ whole genome shotgun (WGS) entry which is preliminary data.</text>
</comment>
<accession>A0A6L8W841</accession>
<protein>
    <recommendedName>
        <fullName evidence="4">Capsule biosynthesis protein</fullName>
    </recommendedName>
</protein>
<name>A0A6L8W841_9PROT</name>
<sequence>MTLQHLFTDHPASVNESYFEHMEMSATFAFWLFAAGVCASVHAIFPFLFEKTGSRIITKLHSRMVAGRVRNPAPLSPVHQALDSAAL</sequence>
<dbReference type="Pfam" id="PF19883">
    <property type="entry name" value="DUF6356"/>
    <property type="match status" value="1"/>
</dbReference>
<gene>
    <name evidence="2" type="ORF">GQE98_09305</name>
</gene>
<evidence type="ECO:0000313" key="2">
    <source>
        <dbReference type="EMBL" id="MZR30829.1"/>
    </source>
</evidence>
<evidence type="ECO:0000313" key="3">
    <source>
        <dbReference type="Proteomes" id="UP000476030"/>
    </source>
</evidence>
<dbReference type="Proteomes" id="UP000476030">
    <property type="component" value="Unassembled WGS sequence"/>
</dbReference>